<dbReference type="Gene3D" id="3.10.129.10">
    <property type="entry name" value="Hotdog Thioesterase"/>
    <property type="match status" value="1"/>
</dbReference>
<reference evidence="1" key="1">
    <citation type="submission" date="2018-05" db="EMBL/GenBank/DDBJ databases">
        <authorList>
            <person name="Lanie J.A."/>
            <person name="Ng W.-L."/>
            <person name="Kazmierczak K.M."/>
            <person name="Andrzejewski T.M."/>
            <person name="Davidsen T.M."/>
            <person name="Wayne K.J."/>
            <person name="Tettelin H."/>
            <person name="Glass J.I."/>
            <person name="Rusch D."/>
            <person name="Podicherti R."/>
            <person name="Tsui H.-C.T."/>
            <person name="Winkler M.E."/>
        </authorList>
    </citation>
    <scope>NUCLEOTIDE SEQUENCE</scope>
</reference>
<sequence>MPTLWAQTAEYASIAVGDNLPILVKFEFRPPVQDGAEAPQETPVGAEKLTSLVRELLFKAFPPDNVNSEDTAIEVESLTEFLPGDTVSVCGRVVSKSDDGGKRWVECAVAVESPEGALLANATAVVRF</sequence>
<evidence type="ECO:0008006" key="2">
    <source>
        <dbReference type="Google" id="ProtNLM"/>
    </source>
</evidence>
<gene>
    <name evidence="1" type="ORF">METZ01_LOCUS271677</name>
</gene>
<name>A0A382K5N8_9ZZZZ</name>
<organism evidence="1">
    <name type="scientific">marine metagenome</name>
    <dbReference type="NCBI Taxonomy" id="408172"/>
    <lineage>
        <taxon>unclassified sequences</taxon>
        <taxon>metagenomes</taxon>
        <taxon>ecological metagenomes</taxon>
    </lineage>
</organism>
<accession>A0A382K5N8</accession>
<evidence type="ECO:0000313" key="1">
    <source>
        <dbReference type="EMBL" id="SVC18823.1"/>
    </source>
</evidence>
<dbReference type="AlphaFoldDB" id="A0A382K5N8"/>
<protein>
    <recommendedName>
        <fullName evidence="2">N-terminal of MaoC-like dehydratase domain-containing protein</fullName>
    </recommendedName>
</protein>
<dbReference type="EMBL" id="UINC01078090">
    <property type="protein sequence ID" value="SVC18823.1"/>
    <property type="molecule type" value="Genomic_DNA"/>
</dbReference>
<proteinExistence type="predicted"/>